<dbReference type="InterPro" id="IPR013151">
    <property type="entry name" value="Immunoglobulin_dom"/>
</dbReference>
<dbReference type="SMART" id="SM00409">
    <property type="entry name" value="IG"/>
    <property type="match status" value="7"/>
</dbReference>
<dbReference type="PANTHER" id="PTHR44337">
    <property type="entry name" value="CARCINOEMBRYONIC ANTIGEN-RELATED CELL ADHESION MOLECULE 8"/>
    <property type="match status" value="1"/>
</dbReference>
<proteinExistence type="predicted"/>
<keyword evidence="4" id="KW-0393">Immunoglobulin domain</keyword>
<dbReference type="Pfam" id="PF13927">
    <property type="entry name" value="Ig_3"/>
    <property type="match status" value="3"/>
</dbReference>
<evidence type="ECO:0000259" key="6">
    <source>
        <dbReference type="PROSITE" id="PS50835"/>
    </source>
</evidence>
<accession>A0AAD3N0L3</accession>
<evidence type="ECO:0000313" key="7">
    <source>
        <dbReference type="EMBL" id="GLD65307.1"/>
    </source>
</evidence>
<dbReference type="AlphaFoldDB" id="A0AAD3N0L3"/>
<dbReference type="SUPFAM" id="SSF48726">
    <property type="entry name" value="Immunoglobulin"/>
    <property type="match status" value="7"/>
</dbReference>
<feature type="chain" id="PRO_5042105988" evidence="5">
    <location>
        <begin position="21"/>
        <end position="704"/>
    </location>
</feature>
<evidence type="ECO:0000313" key="8">
    <source>
        <dbReference type="Proteomes" id="UP001279410"/>
    </source>
</evidence>
<dbReference type="InterPro" id="IPR003599">
    <property type="entry name" value="Ig_sub"/>
</dbReference>
<keyword evidence="2" id="KW-1015">Disulfide bond</keyword>
<name>A0AAD3N0L3_LATJO</name>
<dbReference type="CDD" id="cd00096">
    <property type="entry name" value="Ig"/>
    <property type="match status" value="1"/>
</dbReference>
<feature type="domain" description="Ig-like" evidence="6">
    <location>
        <begin position="496"/>
        <end position="596"/>
    </location>
</feature>
<feature type="domain" description="Ig-like" evidence="6">
    <location>
        <begin position="602"/>
        <end position="685"/>
    </location>
</feature>
<sequence length="704" mass="76039">METAVIYVVILGVISGLTSGAGVLPADSLNAAVGGTVTFTTTLTPPETQFVSVAWTFGVNDIITSTTVSNTTGPEYEGRITLFRSTGSLEFRNLAVSDSGEYRVSIIPAVGGVLSGHTRLDVHVPVSNVRVTANSSDLIEFNSSVSLFCSSSGSSLSFLWLNGSSEVTASDRVQLTDGGAILTIISVTRYDQGPFRCRVFNPVSDVTSEPVNLSISFGPDNTNLKRSPSQEYYMKGSNIILSCSAVSRPAAQFQWLLNGDLLTARGPELRLMNIQMSQSGNYSCQAFNNITMRTQTSQPSVVSVLERISSASVKSSTNQPVDGNSVNLTCEAAGSVFTRQWMKDGSDLILTDNMMLYNESRVLSFQPLKKTDSGEYFCKISNPVSSDQAKYVMVVNCLCHGAGIITTDLLRGAAGESVIFTTSVKPTAEPFLALIWSVNGTTNVITSTSVDIVGQGYENRITLDKTTGSLVLRNLTEKDSGEYELIIIPNGAGQIPGTAKLEVQTKVSRPTMACPTENLIEGRTSVNLTCNADGFVSTRVWLKDGRPLVSGGRFSFHNGNRVLSINPVDRTDTGEFLCNVSNAFSFESAKCRLMVNYGPDRPTIVQRPIGAELEESVTLHCSADSLPKATFFWTFRNMKMYGPLYYIHEMQDWHLGKYTCTARNAVTGLEASDVHTLRDSSTAISGSMSMMVCTVLTLVGLMSF</sequence>
<evidence type="ECO:0000256" key="2">
    <source>
        <dbReference type="ARBA" id="ARBA00023157"/>
    </source>
</evidence>
<evidence type="ECO:0000256" key="4">
    <source>
        <dbReference type="ARBA" id="ARBA00023319"/>
    </source>
</evidence>
<keyword evidence="3" id="KW-0325">Glycoprotein</keyword>
<organism evidence="7 8">
    <name type="scientific">Lates japonicus</name>
    <name type="common">Japanese lates</name>
    <dbReference type="NCBI Taxonomy" id="270547"/>
    <lineage>
        <taxon>Eukaryota</taxon>
        <taxon>Metazoa</taxon>
        <taxon>Chordata</taxon>
        <taxon>Craniata</taxon>
        <taxon>Vertebrata</taxon>
        <taxon>Euteleostomi</taxon>
        <taxon>Actinopterygii</taxon>
        <taxon>Neopterygii</taxon>
        <taxon>Teleostei</taxon>
        <taxon>Neoteleostei</taxon>
        <taxon>Acanthomorphata</taxon>
        <taxon>Carangaria</taxon>
        <taxon>Carangaria incertae sedis</taxon>
        <taxon>Centropomidae</taxon>
        <taxon>Lates</taxon>
    </lineage>
</organism>
<evidence type="ECO:0000256" key="5">
    <source>
        <dbReference type="SAM" id="SignalP"/>
    </source>
</evidence>
<dbReference type="InterPro" id="IPR007110">
    <property type="entry name" value="Ig-like_dom"/>
</dbReference>
<gene>
    <name evidence="7" type="ORF">AKAME5_001678300</name>
</gene>
<dbReference type="InterPro" id="IPR013106">
    <property type="entry name" value="Ig_V-set"/>
</dbReference>
<dbReference type="InterPro" id="IPR003598">
    <property type="entry name" value="Ig_sub2"/>
</dbReference>
<dbReference type="InterPro" id="IPR013098">
    <property type="entry name" value="Ig_I-set"/>
</dbReference>
<dbReference type="Pfam" id="PF07679">
    <property type="entry name" value="I-set"/>
    <property type="match status" value="1"/>
</dbReference>
<feature type="domain" description="Ig-like" evidence="6">
    <location>
        <begin position="125"/>
        <end position="214"/>
    </location>
</feature>
<reference evidence="7" key="1">
    <citation type="submission" date="2022-08" db="EMBL/GenBank/DDBJ databases">
        <title>Genome sequencing of akame (Lates japonicus).</title>
        <authorList>
            <person name="Hashiguchi Y."/>
            <person name="Takahashi H."/>
        </authorList>
    </citation>
    <scope>NUCLEOTIDE SEQUENCE</scope>
    <source>
        <strain evidence="7">Kochi</strain>
    </source>
</reference>
<keyword evidence="1 5" id="KW-0732">Signal</keyword>
<dbReference type="EMBL" id="BRZM01000078">
    <property type="protein sequence ID" value="GLD65307.1"/>
    <property type="molecule type" value="Genomic_DNA"/>
</dbReference>
<dbReference type="PANTHER" id="PTHR44337:SF20">
    <property type="entry name" value="CARCINOEMBRYONIC ANTIGEN-RELATED CELL ADHESION MOLECULE 5-RELATED"/>
    <property type="match status" value="1"/>
</dbReference>
<evidence type="ECO:0000256" key="3">
    <source>
        <dbReference type="ARBA" id="ARBA00023180"/>
    </source>
</evidence>
<dbReference type="Pfam" id="PF00047">
    <property type="entry name" value="ig"/>
    <property type="match status" value="2"/>
</dbReference>
<feature type="signal peptide" evidence="5">
    <location>
        <begin position="1"/>
        <end position="20"/>
    </location>
</feature>
<dbReference type="InterPro" id="IPR052598">
    <property type="entry name" value="IgSF_CEA-related"/>
</dbReference>
<keyword evidence="8" id="KW-1185">Reference proteome</keyword>
<dbReference type="SMART" id="SM00408">
    <property type="entry name" value="IGc2"/>
    <property type="match status" value="5"/>
</dbReference>
<dbReference type="Pfam" id="PF07686">
    <property type="entry name" value="V-set"/>
    <property type="match status" value="1"/>
</dbReference>
<comment type="caution">
    <text evidence="7">The sequence shown here is derived from an EMBL/GenBank/DDBJ whole genome shotgun (WGS) entry which is preliminary data.</text>
</comment>
<dbReference type="InterPro" id="IPR036179">
    <property type="entry name" value="Ig-like_dom_sf"/>
</dbReference>
<evidence type="ECO:0000256" key="1">
    <source>
        <dbReference type="ARBA" id="ARBA00022729"/>
    </source>
</evidence>
<dbReference type="InterPro" id="IPR013783">
    <property type="entry name" value="Ig-like_fold"/>
</dbReference>
<feature type="domain" description="Ig-like" evidence="6">
    <location>
        <begin position="219"/>
        <end position="297"/>
    </location>
</feature>
<dbReference type="Gene3D" id="2.60.40.10">
    <property type="entry name" value="Immunoglobulins"/>
    <property type="match status" value="7"/>
</dbReference>
<dbReference type="PROSITE" id="PS50835">
    <property type="entry name" value="IG_LIKE"/>
    <property type="match status" value="5"/>
</dbReference>
<protein>
    <submittedName>
        <fullName evidence="7">Carcinoembryonic antigen-related cell adhesion molecule 5-like protein</fullName>
    </submittedName>
</protein>
<dbReference type="Proteomes" id="UP001279410">
    <property type="component" value="Unassembled WGS sequence"/>
</dbReference>
<feature type="domain" description="Ig-like" evidence="6">
    <location>
        <begin position="299"/>
        <end position="396"/>
    </location>
</feature>